<reference evidence="2" key="1">
    <citation type="submission" date="2025-08" db="UniProtKB">
        <authorList>
            <consortium name="RefSeq"/>
        </authorList>
    </citation>
    <scope>IDENTIFICATION</scope>
</reference>
<evidence type="ECO:0000313" key="2">
    <source>
        <dbReference type="RefSeq" id="XP_003739549.1"/>
    </source>
</evidence>
<evidence type="ECO:0000313" key="1">
    <source>
        <dbReference type="Proteomes" id="UP000694867"/>
    </source>
</evidence>
<proteinExistence type="predicted"/>
<dbReference type="KEGG" id="goe:100899208"/>
<accession>A0AAJ6QPJ1</accession>
<dbReference type="RefSeq" id="XP_003739549.1">
    <property type="nucleotide sequence ID" value="XM_003739501.2"/>
</dbReference>
<name>A0AAJ6QPJ1_9ACAR</name>
<protein>
    <submittedName>
        <fullName evidence="2">Uncharacterized protein LOC100899208</fullName>
    </submittedName>
</protein>
<dbReference type="Proteomes" id="UP000694867">
    <property type="component" value="Unplaced"/>
</dbReference>
<keyword evidence="1" id="KW-1185">Reference proteome</keyword>
<gene>
    <name evidence="2" type="primary">LOC100899208</name>
</gene>
<dbReference type="AlphaFoldDB" id="A0AAJ6QPJ1"/>
<dbReference type="GeneID" id="100899208"/>
<organism evidence="1 2">
    <name type="scientific">Galendromus occidentalis</name>
    <name type="common">western predatory mite</name>
    <dbReference type="NCBI Taxonomy" id="34638"/>
    <lineage>
        <taxon>Eukaryota</taxon>
        <taxon>Metazoa</taxon>
        <taxon>Ecdysozoa</taxon>
        <taxon>Arthropoda</taxon>
        <taxon>Chelicerata</taxon>
        <taxon>Arachnida</taxon>
        <taxon>Acari</taxon>
        <taxon>Parasitiformes</taxon>
        <taxon>Mesostigmata</taxon>
        <taxon>Gamasina</taxon>
        <taxon>Phytoseioidea</taxon>
        <taxon>Phytoseiidae</taxon>
        <taxon>Typhlodrominae</taxon>
        <taxon>Galendromus</taxon>
    </lineage>
</organism>
<sequence length="212" mass="24426">MELSPADIAFRKFIQCAHREHGRWQLLRDQLKPLWRSLSEYEEMYAQVTRENADLLFGENEFEDSLLINLEMKLETARQDDLKTASTTIQDMRSVFHNIRSALVQLEYDLKPLESIVVSDGATNLRPAYGEMRDTCYNLLQGLWQDVSEGEYCLEMMTAHLPLSSPAVQDQFSEMLLRFMLPLKPYMAEMGVNLDSPKTLLSTPKSSRVSLP</sequence>